<gene>
    <name evidence="2" type="ORF">Tsubulata_006117</name>
</gene>
<feature type="chain" id="PRO_5040444741" evidence="1">
    <location>
        <begin position="34"/>
        <end position="176"/>
    </location>
</feature>
<dbReference type="PANTHER" id="PTHR31676:SF96">
    <property type="entry name" value="EXPRESSED PROTEIN"/>
    <property type="match status" value="1"/>
</dbReference>
<accession>A0A9Q0FZ48</accession>
<reference evidence="2" key="2">
    <citation type="journal article" date="2023" name="Plants (Basel)">
        <title>Annotation of the Turnera subulata (Passifloraceae) Draft Genome Reveals the S-Locus Evolved after the Divergence of Turneroideae from Passifloroideae in a Stepwise Manner.</title>
        <authorList>
            <person name="Henning P.M."/>
            <person name="Roalson E.H."/>
            <person name="Mir W."/>
            <person name="McCubbin A.G."/>
            <person name="Shore J.S."/>
        </authorList>
    </citation>
    <scope>NUCLEOTIDE SEQUENCE</scope>
    <source>
        <strain evidence="2">F60SS</strain>
    </source>
</reference>
<sequence length="176" mass="19161">MASFRFGNIPATFSPYLLLLCFLQLSTPHLSLSQGAGAEDIHDLLPKLGLPRGLIPGNVKSYEVSPLGYFSINLSNPCYVQFHRLVHFDTQIRGKIISYGLVTDLSGILVKELFVWIPLAGINRAAANGSGDGDDTVEFQVGVFTETYPANKFEAVPPCLTTEPSVWANFGLDSII</sequence>
<dbReference type="OrthoDB" id="622488at2759"/>
<dbReference type="InterPro" id="IPR007493">
    <property type="entry name" value="DUF538"/>
</dbReference>
<dbReference type="PANTHER" id="PTHR31676">
    <property type="entry name" value="T31J12.3 PROTEIN-RELATED"/>
    <property type="match status" value="1"/>
</dbReference>
<keyword evidence="3" id="KW-1185">Reference proteome</keyword>
<reference evidence="2" key="1">
    <citation type="submission" date="2022-02" db="EMBL/GenBank/DDBJ databases">
        <authorList>
            <person name="Henning P.M."/>
            <person name="McCubbin A.G."/>
            <person name="Shore J.S."/>
        </authorList>
    </citation>
    <scope>NUCLEOTIDE SEQUENCE</scope>
    <source>
        <strain evidence="2">F60SS</strain>
        <tissue evidence="2">Leaves</tissue>
    </source>
</reference>
<dbReference type="Pfam" id="PF04398">
    <property type="entry name" value="DUF538"/>
    <property type="match status" value="1"/>
</dbReference>
<evidence type="ECO:0000313" key="3">
    <source>
        <dbReference type="Proteomes" id="UP001141552"/>
    </source>
</evidence>
<evidence type="ECO:0000256" key="1">
    <source>
        <dbReference type="SAM" id="SignalP"/>
    </source>
</evidence>
<dbReference type="EMBL" id="JAKUCV010003018">
    <property type="protein sequence ID" value="KAJ4840573.1"/>
    <property type="molecule type" value="Genomic_DNA"/>
</dbReference>
<name>A0A9Q0FZ48_9ROSI</name>
<dbReference type="Proteomes" id="UP001141552">
    <property type="component" value="Unassembled WGS sequence"/>
</dbReference>
<organism evidence="2 3">
    <name type="scientific">Turnera subulata</name>
    <dbReference type="NCBI Taxonomy" id="218843"/>
    <lineage>
        <taxon>Eukaryota</taxon>
        <taxon>Viridiplantae</taxon>
        <taxon>Streptophyta</taxon>
        <taxon>Embryophyta</taxon>
        <taxon>Tracheophyta</taxon>
        <taxon>Spermatophyta</taxon>
        <taxon>Magnoliopsida</taxon>
        <taxon>eudicotyledons</taxon>
        <taxon>Gunneridae</taxon>
        <taxon>Pentapetalae</taxon>
        <taxon>rosids</taxon>
        <taxon>fabids</taxon>
        <taxon>Malpighiales</taxon>
        <taxon>Passifloraceae</taxon>
        <taxon>Turnera</taxon>
    </lineage>
</organism>
<protein>
    <submittedName>
        <fullName evidence="2">Uncharacterized protein</fullName>
    </submittedName>
</protein>
<evidence type="ECO:0000313" key="2">
    <source>
        <dbReference type="EMBL" id="KAJ4840573.1"/>
    </source>
</evidence>
<dbReference type="SUPFAM" id="SSF141562">
    <property type="entry name" value="At5g01610-like"/>
    <property type="match status" value="1"/>
</dbReference>
<keyword evidence="1" id="KW-0732">Signal</keyword>
<comment type="caution">
    <text evidence="2">The sequence shown here is derived from an EMBL/GenBank/DDBJ whole genome shotgun (WGS) entry which is preliminary data.</text>
</comment>
<feature type="signal peptide" evidence="1">
    <location>
        <begin position="1"/>
        <end position="33"/>
    </location>
</feature>
<dbReference type="Gene3D" id="2.30.240.10">
    <property type="entry name" value="At5g01610-like"/>
    <property type="match status" value="1"/>
</dbReference>
<dbReference type="AlphaFoldDB" id="A0A9Q0FZ48"/>
<proteinExistence type="predicted"/>
<dbReference type="InterPro" id="IPR036758">
    <property type="entry name" value="At5g01610-like"/>
</dbReference>